<feature type="region of interest" description="Disordered" evidence="9">
    <location>
        <begin position="288"/>
        <end position="312"/>
    </location>
</feature>
<dbReference type="SUPFAM" id="SSF55277">
    <property type="entry name" value="GYF domain"/>
    <property type="match status" value="2"/>
</dbReference>
<dbReference type="Gene3D" id="3.30.1490.40">
    <property type="match status" value="2"/>
</dbReference>
<dbReference type="Proteomes" id="UP000249390">
    <property type="component" value="Unassembled WGS sequence"/>
</dbReference>
<keyword evidence="6" id="KW-0156">Chromatin regulator</keyword>
<dbReference type="EMBL" id="NQVE01000034">
    <property type="protein sequence ID" value="RAL52422.1"/>
    <property type="molecule type" value="Genomic_DNA"/>
</dbReference>
<gene>
    <name evidence="11" type="ORF">DM860_007279</name>
</gene>
<dbReference type="EC" id="2.1.1.354" evidence="2"/>
<evidence type="ECO:0000256" key="5">
    <source>
        <dbReference type="ARBA" id="ARBA00022691"/>
    </source>
</evidence>
<dbReference type="PANTHER" id="PTHR45814:SF2">
    <property type="entry name" value="HISTONE-LYSINE N-METHYLTRANSFERASE SETD1"/>
    <property type="match status" value="1"/>
</dbReference>
<evidence type="ECO:0000256" key="7">
    <source>
        <dbReference type="ARBA" id="ARBA00023242"/>
    </source>
</evidence>
<evidence type="ECO:0000256" key="3">
    <source>
        <dbReference type="ARBA" id="ARBA00022603"/>
    </source>
</evidence>
<comment type="caution">
    <text evidence="11">The sequence shown here is derived from an EMBL/GenBank/DDBJ whole genome shotgun (WGS) entry which is preliminary data.</text>
</comment>
<dbReference type="PANTHER" id="PTHR45814">
    <property type="entry name" value="HISTONE-LYSINE N-METHYLTRANSFERASE SETD1"/>
    <property type="match status" value="1"/>
</dbReference>
<organism evidence="11 12">
    <name type="scientific">Cuscuta australis</name>
    <dbReference type="NCBI Taxonomy" id="267555"/>
    <lineage>
        <taxon>Eukaryota</taxon>
        <taxon>Viridiplantae</taxon>
        <taxon>Streptophyta</taxon>
        <taxon>Embryophyta</taxon>
        <taxon>Tracheophyta</taxon>
        <taxon>Spermatophyta</taxon>
        <taxon>Magnoliopsida</taxon>
        <taxon>eudicotyledons</taxon>
        <taxon>Gunneridae</taxon>
        <taxon>Pentapetalae</taxon>
        <taxon>asterids</taxon>
        <taxon>lamiids</taxon>
        <taxon>Solanales</taxon>
        <taxon>Convolvulaceae</taxon>
        <taxon>Cuscuteae</taxon>
        <taxon>Cuscuta</taxon>
        <taxon>Cuscuta subgen. Grammica</taxon>
        <taxon>Cuscuta sect. Cleistogrammica</taxon>
    </lineage>
</organism>
<proteinExistence type="predicted"/>
<dbReference type="InterPro" id="IPR001214">
    <property type="entry name" value="SET_dom"/>
</dbReference>
<dbReference type="Pfam" id="PF00856">
    <property type="entry name" value="SET"/>
    <property type="match status" value="1"/>
</dbReference>
<dbReference type="InterPro" id="IPR046341">
    <property type="entry name" value="SET_dom_sf"/>
</dbReference>
<dbReference type="GO" id="GO:0032259">
    <property type="term" value="P:methylation"/>
    <property type="evidence" value="ECO:0007669"/>
    <property type="project" value="UniProtKB-KW"/>
</dbReference>
<keyword evidence="5" id="KW-0949">S-adenosyl-L-methionine</keyword>
<evidence type="ECO:0000313" key="11">
    <source>
        <dbReference type="EMBL" id="RAL52422.1"/>
    </source>
</evidence>
<evidence type="ECO:0000313" key="12">
    <source>
        <dbReference type="Proteomes" id="UP000249390"/>
    </source>
</evidence>
<accession>A0A328E322</accession>
<keyword evidence="12" id="KW-1185">Reference proteome</keyword>
<dbReference type="InterPro" id="IPR035445">
    <property type="entry name" value="GYF-like_dom_sf"/>
</dbReference>
<comment type="subcellular location">
    <subcellularLocation>
        <location evidence="1">Nucleus</location>
    </subcellularLocation>
</comment>
<comment type="catalytic activity">
    <reaction evidence="8">
        <text>L-lysyl(4)-[histone H3] + 3 S-adenosyl-L-methionine = N(6),N(6),N(6)-trimethyl-L-lysyl(4)-[histone H3] + 3 S-adenosyl-L-homocysteine + 3 H(+)</text>
        <dbReference type="Rhea" id="RHEA:60260"/>
        <dbReference type="Rhea" id="RHEA-COMP:15537"/>
        <dbReference type="Rhea" id="RHEA-COMP:15547"/>
        <dbReference type="ChEBI" id="CHEBI:15378"/>
        <dbReference type="ChEBI" id="CHEBI:29969"/>
        <dbReference type="ChEBI" id="CHEBI:57856"/>
        <dbReference type="ChEBI" id="CHEBI:59789"/>
        <dbReference type="ChEBI" id="CHEBI:61961"/>
        <dbReference type="EC" id="2.1.1.354"/>
    </reaction>
</comment>
<evidence type="ECO:0000256" key="8">
    <source>
        <dbReference type="ARBA" id="ARBA00047571"/>
    </source>
</evidence>
<evidence type="ECO:0000256" key="4">
    <source>
        <dbReference type="ARBA" id="ARBA00022679"/>
    </source>
</evidence>
<dbReference type="GO" id="GO:0048188">
    <property type="term" value="C:Set1C/COMPASS complex"/>
    <property type="evidence" value="ECO:0007669"/>
    <property type="project" value="TreeGrafter"/>
</dbReference>
<feature type="compositionally biased region" description="Basic and acidic residues" evidence="9">
    <location>
        <begin position="293"/>
        <end position="312"/>
    </location>
</feature>
<feature type="domain" description="GYF" evidence="10">
    <location>
        <begin position="152"/>
        <end position="204"/>
    </location>
</feature>
<keyword evidence="3" id="KW-0489">Methyltransferase</keyword>
<dbReference type="InterPro" id="IPR003169">
    <property type="entry name" value="GYF"/>
</dbReference>
<evidence type="ECO:0000256" key="1">
    <source>
        <dbReference type="ARBA" id="ARBA00004123"/>
    </source>
</evidence>
<name>A0A328E322_9ASTE</name>
<dbReference type="SUPFAM" id="SSF82199">
    <property type="entry name" value="SET domain"/>
    <property type="match status" value="1"/>
</dbReference>
<dbReference type="AlphaFoldDB" id="A0A328E322"/>
<sequence length="1134" mass="127369">MTCPSTEDRANRLLPCEVGDTSHEDKGFPTHPLPSQVTGWMYVNQQGQMCGPYIQEQLYEGLSTGFLPDELPVYPIFNGALANPVPLKYFSQFPDHVATGFAYLNTAVSGSSGHNSQLKSAYFEKLISNHHMLTADSVTLTAPPHLYMHGGESCWLFDDEEGRKHGPHSLVDLYTWCHYGYIRDSIMVYRSDKTFQPCTLQSLLSTWVATVPGDASLSTAVLQEDVSLQGFVTQIAEELCSQLHSGIMKSARRTVLEEIIRQIISVHVATEEHKQVRSENLDKCVNSYSEDSTMGKDEKGIPRESRPETCDTDHQKPCLAEVALMSRQCTKSVGDYQNFCAAYTVVCRILYESCMQVIWNAVFYDLTADYSSVWMKRKRSSDLQALVESSTFLESSLVHYPKLHTEALKKDHSSDCRIDYPPGFEQLQQGNSSGCEIDYPPGYEQVMEIHDVCLILPTKCLHTADEEVSCRGNMLLDHTKIDDIGSIHDSVLNDLHMSAKISLENHFMDLIYKEAVKNADGPSKDVQHNKVVENSKFHDDDHPSSQNGSDVIFNSKKLLSGGLEICDPLAGSLNDNTVTRNEPSISDVLLSSFQNFFVHLGDEVVDELQPPESRILYPVQTSRLSIFRYHDSVPKIMWHSVLTICRQKIHENVLRDVGLFVDKIIKKILKAMHSSKKPEDCQVSIIKIDQPKHDKLATVRNQVEIKSETSLTTERCIYHRKKRPDKRKLDSLSQYLTSRVDAPKKKCIDKSKRRYPLGGVSENATFGIPVMNSKETQPKSCNESLETCSSFHVNSNKKSVKATAVTKGCENYANSIEQKASVLAENTFSADIAHNLNLDFQKQEVQIVSEAMPRSTKLAKPGLEQLKDDVKLEKIQLVAVSSSNQATKNEVIVQTGSGKSRKRKRCPQSDGCARTSINGWEWRKWSLSATPAQRIQVRGSCCVVLPVIHDGNSSQSLNAKGISARTHRVKMRNLLAAAEGADLLKATQLKARKKRLCFQRSKIHDWGLVALEPIEAEDFVIEYVGELIRPRVSDIRERNYEKTGIGSSYLFRLDDGYVERRESSLLLAFLRVSPVYMFTTRNSVKSNPNSGHWVSWAKMYTLLSWRCRRGVPAVGGAQHVHLTCHGGERCCLGL</sequence>
<evidence type="ECO:0000256" key="6">
    <source>
        <dbReference type="ARBA" id="ARBA00022853"/>
    </source>
</evidence>
<evidence type="ECO:0000256" key="2">
    <source>
        <dbReference type="ARBA" id="ARBA00012182"/>
    </source>
</evidence>
<protein>
    <recommendedName>
        <fullName evidence="2">[histone H3]-lysine(4) N-trimethyltransferase</fullName>
        <ecNumber evidence="2">2.1.1.354</ecNumber>
    </recommendedName>
</protein>
<keyword evidence="4" id="KW-0808">Transferase</keyword>
<keyword evidence="7" id="KW-0539">Nucleus</keyword>
<evidence type="ECO:0000259" key="10">
    <source>
        <dbReference type="PROSITE" id="PS50829"/>
    </source>
</evidence>
<dbReference type="GO" id="GO:0140999">
    <property type="term" value="F:histone H3K4 trimethyltransferase activity"/>
    <property type="evidence" value="ECO:0007669"/>
    <property type="project" value="UniProtKB-EC"/>
</dbReference>
<reference evidence="11 12" key="1">
    <citation type="submission" date="2018-06" db="EMBL/GenBank/DDBJ databases">
        <title>The Genome of Cuscuta australis (Dodder) Provides Insight into the Evolution of Plant Parasitism.</title>
        <authorList>
            <person name="Liu H."/>
        </authorList>
    </citation>
    <scope>NUCLEOTIDE SEQUENCE [LARGE SCALE GENOMIC DNA]</scope>
    <source>
        <strain evidence="12">cv. Yunnan</strain>
        <tissue evidence="11">Vines</tissue>
    </source>
</reference>
<dbReference type="Gene3D" id="2.170.270.10">
    <property type="entry name" value="SET domain"/>
    <property type="match status" value="1"/>
</dbReference>
<evidence type="ECO:0000256" key="9">
    <source>
        <dbReference type="SAM" id="MobiDB-lite"/>
    </source>
</evidence>
<dbReference type="PROSITE" id="PS50829">
    <property type="entry name" value="GYF"/>
    <property type="match status" value="1"/>
</dbReference>
<dbReference type="InterPro" id="IPR044570">
    <property type="entry name" value="Set1-like"/>
</dbReference>